<evidence type="ECO:0000313" key="2">
    <source>
        <dbReference type="EMBL" id="SFF26685.1"/>
    </source>
</evidence>
<feature type="transmembrane region" description="Helical" evidence="1">
    <location>
        <begin position="188"/>
        <end position="209"/>
    </location>
</feature>
<accession>A0A1I2H8Z9</accession>
<keyword evidence="1" id="KW-1133">Transmembrane helix</keyword>
<dbReference type="RefSeq" id="WP_093834837.1">
    <property type="nucleotide sequence ID" value="NZ_FOLQ01000040.1"/>
</dbReference>
<feature type="transmembrane region" description="Helical" evidence="1">
    <location>
        <begin position="347"/>
        <end position="366"/>
    </location>
</feature>
<feature type="transmembrane region" description="Helical" evidence="1">
    <location>
        <begin position="241"/>
        <end position="260"/>
    </location>
</feature>
<dbReference type="Proteomes" id="UP000198598">
    <property type="component" value="Unassembled WGS sequence"/>
</dbReference>
<reference evidence="2 3" key="1">
    <citation type="submission" date="2016-10" db="EMBL/GenBank/DDBJ databases">
        <authorList>
            <person name="de Groot N.N."/>
        </authorList>
    </citation>
    <scope>NUCLEOTIDE SEQUENCE [LARGE SCALE GENOMIC DNA]</scope>
    <source>
        <strain evidence="2 3">DSM 26130</strain>
    </source>
</reference>
<organism evidence="2 3">
    <name type="scientific">Spirosoma endophyticum</name>
    <dbReference type="NCBI Taxonomy" id="662367"/>
    <lineage>
        <taxon>Bacteria</taxon>
        <taxon>Pseudomonadati</taxon>
        <taxon>Bacteroidota</taxon>
        <taxon>Cytophagia</taxon>
        <taxon>Cytophagales</taxon>
        <taxon>Cytophagaceae</taxon>
        <taxon>Spirosoma</taxon>
    </lineage>
</organism>
<dbReference type="OrthoDB" id="924213at2"/>
<feature type="transmembrane region" description="Helical" evidence="1">
    <location>
        <begin position="37"/>
        <end position="53"/>
    </location>
</feature>
<keyword evidence="3" id="KW-1185">Reference proteome</keyword>
<proteinExistence type="predicted"/>
<sequence length="543" mass="61317">MKQLNTGSVSKLIYSAALLYLLLPFLLFTLFWLRLPYSLLLGAILSYCLVVSFQRFTRSSLRIELQAIQKKQLWISAAILAVWLVFSGIGGFSYQNSDFEVRNAIFRDLIQQQWPVVYNADIYPSTHHMANEHLLLVYYFGYWLPAALIGKLLGWTVGNIFLYLWSFLGLLLTFALLCQYVKKVSYKIALLLVFWSGLDIVGSLIALYAGNSVPELGVIAHIERWANSINVPAQFSSNTTLLYWVFNQTIPIWLTILLLINNTGKKAMFFVIALSLFQAPLGTIGLVPFVLFQLIRRLYEVGFKSLLNEYLSIPNTVGALVVVGITGLYFTMNQAGSLRSIVTYDPLNYATFFLLEAGMLGLWLYTRQRSNLLLLSICVLLVVPFVKIGLNSDFSMRASIPALFILMALTIRFLFDNTYSLASKLPIAVFLLIGSVTPALEMARSLFFTSSHVVYSLNSYFNLSDNPLVPASVKGKIKDRTFLYDQIKTLNKYNKGILIDQFVGRVGNQPFCRYLLNTNSDAFEQPTRLPALPVVRAEKDPLK</sequence>
<evidence type="ECO:0000313" key="3">
    <source>
        <dbReference type="Proteomes" id="UP000198598"/>
    </source>
</evidence>
<gene>
    <name evidence="2" type="ORF">SAMN05216167_1403</name>
</gene>
<feature type="transmembrane region" description="Helical" evidence="1">
    <location>
        <begin position="267"/>
        <end position="295"/>
    </location>
</feature>
<name>A0A1I2H8Z9_9BACT</name>
<evidence type="ECO:0000256" key="1">
    <source>
        <dbReference type="SAM" id="Phobius"/>
    </source>
</evidence>
<feature type="transmembrane region" description="Helical" evidence="1">
    <location>
        <begin position="397"/>
        <end position="415"/>
    </location>
</feature>
<keyword evidence="1" id="KW-0472">Membrane</keyword>
<dbReference type="EMBL" id="FOLQ01000040">
    <property type="protein sequence ID" value="SFF26685.1"/>
    <property type="molecule type" value="Genomic_DNA"/>
</dbReference>
<feature type="transmembrane region" description="Helical" evidence="1">
    <location>
        <begin position="73"/>
        <end position="94"/>
    </location>
</feature>
<dbReference type="AlphaFoldDB" id="A0A1I2H8Z9"/>
<dbReference type="STRING" id="662367.SAMN05216167_1403"/>
<keyword evidence="1" id="KW-0812">Transmembrane</keyword>
<evidence type="ECO:0008006" key="4">
    <source>
        <dbReference type="Google" id="ProtNLM"/>
    </source>
</evidence>
<feature type="transmembrane region" description="Helical" evidence="1">
    <location>
        <begin position="372"/>
        <end position="390"/>
    </location>
</feature>
<feature type="transmembrane region" description="Helical" evidence="1">
    <location>
        <begin position="160"/>
        <end position="181"/>
    </location>
</feature>
<feature type="transmembrane region" description="Helical" evidence="1">
    <location>
        <begin position="315"/>
        <end position="335"/>
    </location>
</feature>
<feature type="transmembrane region" description="Helical" evidence="1">
    <location>
        <begin position="421"/>
        <end position="440"/>
    </location>
</feature>
<protein>
    <recommendedName>
        <fullName evidence="4">4-amino-4-deoxy-L-arabinose transferase</fullName>
    </recommendedName>
</protein>
<feature type="transmembrane region" description="Helical" evidence="1">
    <location>
        <begin position="12"/>
        <end position="31"/>
    </location>
</feature>